<dbReference type="InterPro" id="IPR011765">
    <property type="entry name" value="Pept_M16_N"/>
</dbReference>
<dbReference type="Pfam" id="PF00675">
    <property type="entry name" value="Peptidase_M16"/>
    <property type="match status" value="1"/>
</dbReference>
<evidence type="ECO:0000313" key="3">
    <source>
        <dbReference type="Proteomes" id="UP000824049"/>
    </source>
</evidence>
<dbReference type="InterPro" id="IPR013578">
    <property type="entry name" value="Peptidase_M16C_assoc"/>
</dbReference>
<dbReference type="InterPro" id="IPR007863">
    <property type="entry name" value="Peptidase_M16_C"/>
</dbReference>
<dbReference type="Gene3D" id="3.30.830.10">
    <property type="entry name" value="Metalloenzyme, LuxS/M16 peptidase-like"/>
    <property type="match status" value="4"/>
</dbReference>
<accession>A0A9D2EKQ5</accession>
<dbReference type="InterPro" id="IPR055130">
    <property type="entry name" value="PreP_C"/>
</dbReference>
<reference evidence="2" key="2">
    <citation type="submission" date="2021-04" db="EMBL/GenBank/DDBJ databases">
        <authorList>
            <person name="Gilroy R."/>
        </authorList>
    </citation>
    <scope>NUCLEOTIDE SEQUENCE</scope>
    <source>
        <strain evidence="2">CHK179-28034</strain>
    </source>
</reference>
<protein>
    <submittedName>
        <fullName evidence="2">Insulinase family protein</fullName>
    </submittedName>
</protein>
<dbReference type="SUPFAM" id="SSF63411">
    <property type="entry name" value="LuxS/MPP-like metallohydrolase"/>
    <property type="match status" value="4"/>
</dbReference>
<dbReference type="Pfam" id="PF08367">
    <property type="entry name" value="M16C_assoc"/>
    <property type="match status" value="1"/>
</dbReference>
<dbReference type="PANTHER" id="PTHR43016">
    <property type="entry name" value="PRESEQUENCE PROTEASE"/>
    <property type="match status" value="1"/>
</dbReference>
<dbReference type="InterPro" id="IPR011249">
    <property type="entry name" value="Metalloenz_LuxS/M16"/>
</dbReference>
<dbReference type="PANTHER" id="PTHR43016:SF13">
    <property type="entry name" value="PRESEQUENCE PROTEASE, MITOCHONDRIAL"/>
    <property type="match status" value="1"/>
</dbReference>
<dbReference type="GO" id="GO:0004222">
    <property type="term" value="F:metalloendopeptidase activity"/>
    <property type="evidence" value="ECO:0007669"/>
    <property type="project" value="TreeGrafter"/>
</dbReference>
<evidence type="ECO:0000259" key="1">
    <source>
        <dbReference type="SMART" id="SM01264"/>
    </source>
</evidence>
<evidence type="ECO:0000313" key="2">
    <source>
        <dbReference type="EMBL" id="HIZ39288.1"/>
    </source>
</evidence>
<dbReference type="FunFam" id="3.30.830.10:FF:000034">
    <property type="entry name" value="presequence protease 1, chloroplastic/mitochondrial"/>
    <property type="match status" value="1"/>
</dbReference>
<dbReference type="SMART" id="SM01264">
    <property type="entry name" value="M16C_associated"/>
    <property type="match status" value="1"/>
</dbReference>
<dbReference type="Pfam" id="PF22516">
    <property type="entry name" value="PreP_C"/>
    <property type="match status" value="1"/>
</dbReference>
<dbReference type="GO" id="GO:0016485">
    <property type="term" value="P:protein processing"/>
    <property type="evidence" value="ECO:0007669"/>
    <property type="project" value="TreeGrafter"/>
</dbReference>
<dbReference type="EMBL" id="DXBR01000049">
    <property type="protein sequence ID" value="HIZ39288.1"/>
    <property type="molecule type" value="Genomic_DNA"/>
</dbReference>
<name>A0A9D2EKQ5_9FIRM</name>
<dbReference type="AlphaFoldDB" id="A0A9D2EKQ5"/>
<dbReference type="GO" id="GO:0046872">
    <property type="term" value="F:metal ion binding"/>
    <property type="evidence" value="ECO:0007669"/>
    <property type="project" value="InterPro"/>
</dbReference>
<feature type="domain" description="Peptidase M16C associated" evidence="1">
    <location>
        <begin position="464"/>
        <end position="714"/>
    </location>
</feature>
<gene>
    <name evidence="2" type="ORF">H9968_05065</name>
</gene>
<organism evidence="2 3">
    <name type="scientific">Candidatus Anaerobutyricum stercoris</name>
    <dbReference type="NCBI Taxonomy" id="2838457"/>
    <lineage>
        <taxon>Bacteria</taxon>
        <taxon>Bacillati</taxon>
        <taxon>Bacillota</taxon>
        <taxon>Clostridia</taxon>
        <taxon>Lachnospirales</taxon>
        <taxon>Lachnospiraceae</taxon>
        <taxon>Anaerobutyricum</taxon>
    </lineage>
</organism>
<dbReference type="Pfam" id="PF05193">
    <property type="entry name" value="Peptidase_M16_C"/>
    <property type="match status" value="1"/>
</dbReference>
<reference evidence="2" key="1">
    <citation type="journal article" date="2021" name="PeerJ">
        <title>Extensive microbial diversity within the chicken gut microbiome revealed by metagenomics and culture.</title>
        <authorList>
            <person name="Gilroy R."/>
            <person name="Ravi A."/>
            <person name="Getino M."/>
            <person name="Pursley I."/>
            <person name="Horton D.L."/>
            <person name="Alikhan N.F."/>
            <person name="Baker D."/>
            <person name="Gharbi K."/>
            <person name="Hall N."/>
            <person name="Watson M."/>
            <person name="Adriaenssens E.M."/>
            <person name="Foster-Nyarko E."/>
            <person name="Jarju S."/>
            <person name="Secka A."/>
            <person name="Antonio M."/>
            <person name="Oren A."/>
            <person name="Chaudhuri R.R."/>
            <person name="La Ragione R."/>
            <person name="Hildebrand F."/>
            <person name="Pallen M.J."/>
        </authorList>
    </citation>
    <scope>NUCLEOTIDE SEQUENCE</scope>
    <source>
        <strain evidence="2">CHK179-28034</strain>
    </source>
</reference>
<proteinExistence type="predicted"/>
<comment type="caution">
    <text evidence="2">The sequence shown here is derived from an EMBL/GenBank/DDBJ whole genome shotgun (WGS) entry which is preliminary data.</text>
</comment>
<dbReference type="Proteomes" id="UP000824049">
    <property type="component" value="Unassembled WGS sequence"/>
</dbReference>
<sequence length="973" mass="111276">MLNISELKSYVLKERKQIEELHGVGYVLEHKRSGARVLLIDNDDTNKVFSIAFRTPPADDTGVAHILEHSVLCGSAKFPSKDPFVELAKGSLNTFLNAMTYPDKTVYPIASCNDQDYHNLMHVYLDAVFYPNIYKRDEILKQEGWHYELDSADGELKFNGVVYNEMKGVFSSADDLLQRKIQAALLKDTPYFYESGGDPDAIPELTREGFLNFHRKYYHPSNSYIYLYGNVDFARELSFIDEEYLSRFDKKEIHSELALQKPFETPVTVTDTYPVSEDEENAGEGIYLSYNTVAGLSSDNEEMLALQILEYVLFSMPGAPVRKAIIDAGIGKDVDSYLDAGIQQPVFSVIVKNVQQGKEELFKKVIEQALAEQAENGMNKKAIYSSINNFEFKYREASFGRYPKGLIYGLNFLNTWLYDDNRAMDLGDTLTPLANLKKKVDTGYFEELVKKYLLNNTHKAFVNLYPEKGKNERADAELKRQLAGIKGTLDKKQLYFLTEQTRKLKEFQETPSTQEELEKIPLLKLSDIGREALPYKNKEMIIGGIPAVVHDYRTNGIVYLDFSFDTTELPKELIPYATLLVELYRYVDTEHYSYNDLATEINLKIGGIAFQTGIYPLIWKRDGFRPYFSIRMKCLGEQVPNGMALMEEILFTSKLHDEKRLKEIISEMRTRMDTRIPAAGHVYAANRALSYVDPMMKYKEIAEGIDFYDFVKSLDHQFEEKKEMLVENLFHAARCIFRKENLIVSLTGEFNFKSLLEEHFTHFGAQLYDVPCVKTAPQMEMCRLNEGFRTSSKVQYVATAGRFEREGQDYTGALRVLKTIFSYDYLWVNIRVTGGAYGCMCGFSRNGYGYLVSYRDPHLTATLDVYKNAADYVRTFDVSDRDMTKYIIGTISSMDQPLEPSALGDRSFMGYLTGTTPEMLQKEREQVLNTTQGGIRALAPYMEALMEAGTVCAIGNDKKIQEAEIFENTRMLM</sequence>